<sequence>MLDLLGIGRLWKTLLEVKMAEEESAKHKSNPNQDCSISNLISIDYLNPSPNLYNELHKKPNNNGIPDGIPNL</sequence>
<organism evidence="1 2">
    <name type="scientific">Providencia rettgeri</name>
    <dbReference type="NCBI Taxonomy" id="587"/>
    <lineage>
        <taxon>Bacteria</taxon>
        <taxon>Pseudomonadati</taxon>
        <taxon>Pseudomonadota</taxon>
        <taxon>Gammaproteobacteria</taxon>
        <taxon>Enterobacterales</taxon>
        <taxon>Morganellaceae</taxon>
        <taxon>Providencia</taxon>
    </lineage>
</organism>
<dbReference type="Proteomes" id="UP000254208">
    <property type="component" value="Unassembled WGS sequence"/>
</dbReference>
<evidence type="ECO:0000313" key="2">
    <source>
        <dbReference type="Proteomes" id="UP000254208"/>
    </source>
</evidence>
<reference evidence="1 2" key="1">
    <citation type="submission" date="2018-06" db="EMBL/GenBank/DDBJ databases">
        <authorList>
            <consortium name="Pathogen Informatics"/>
            <person name="Doyle S."/>
        </authorList>
    </citation>
    <scope>NUCLEOTIDE SEQUENCE [LARGE SCALE GENOMIC DNA]</scope>
    <source>
        <strain evidence="1 2">NCTC11801</strain>
    </source>
</reference>
<evidence type="ECO:0000313" key="1">
    <source>
        <dbReference type="EMBL" id="SUC32082.1"/>
    </source>
</evidence>
<protein>
    <submittedName>
        <fullName evidence="1">Uncharacterized protein</fullName>
    </submittedName>
</protein>
<dbReference type="AlphaFoldDB" id="A0A379FTV7"/>
<dbReference type="EMBL" id="UGTZ01000001">
    <property type="protein sequence ID" value="SUC32082.1"/>
    <property type="molecule type" value="Genomic_DNA"/>
</dbReference>
<gene>
    <name evidence="1" type="ORF">NCTC11801_03056</name>
</gene>
<name>A0A379FTV7_PRORE</name>
<accession>A0A379FTV7</accession>
<proteinExistence type="predicted"/>